<keyword evidence="3" id="KW-1185">Reference proteome</keyword>
<proteinExistence type="predicted"/>
<organism evidence="2 3">
    <name type="scientific">Halocaridina rubra</name>
    <name type="common">Hawaiian red shrimp</name>
    <dbReference type="NCBI Taxonomy" id="373956"/>
    <lineage>
        <taxon>Eukaryota</taxon>
        <taxon>Metazoa</taxon>
        <taxon>Ecdysozoa</taxon>
        <taxon>Arthropoda</taxon>
        <taxon>Crustacea</taxon>
        <taxon>Multicrustacea</taxon>
        <taxon>Malacostraca</taxon>
        <taxon>Eumalacostraca</taxon>
        <taxon>Eucarida</taxon>
        <taxon>Decapoda</taxon>
        <taxon>Pleocyemata</taxon>
        <taxon>Caridea</taxon>
        <taxon>Atyoidea</taxon>
        <taxon>Atyidae</taxon>
        <taxon>Halocaridina</taxon>
    </lineage>
</organism>
<comment type="caution">
    <text evidence="2">The sequence shown here is derived from an EMBL/GenBank/DDBJ whole genome shotgun (WGS) entry which is preliminary data.</text>
</comment>
<dbReference type="PANTHER" id="PTHR21505:SF12">
    <property type="entry name" value="MADF DOMAIN-CONTAINING PROTEIN-RELATED"/>
    <property type="match status" value="1"/>
</dbReference>
<accession>A0AAN8X3B4</accession>
<dbReference type="EMBL" id="JAXCGZ010013637">
    <property type="protein sequence ID" value="KAK7072164.1"/>
    <property type="molecule type" value="Genomic_DNA"/>
</dbReference>
<evidence type="ECO:0000313" key="2">
    <source>
        <dbReference type="EMBL" id="KAK7072164.1"/>
    </source>
</evidence>
<dbReference type="PANTHER" id="PTHR21505">
    <property type="entry name" value="MADF DOMAIN-CONTAINING PROTEIN-RELATED"/>
    <property type="match status" value="1"/>
</dbReference>
<name>A0AAN8X3B4_HALRR</name>
<reference evidence="2 3" key="1">
    <citation type="submission" date="2023-11" db="EMBL/GenBank/DDBJ databases">
        <title>Halocaridina rubra genome assembly.</title>
        <authorList>
            <person name="Smith C."/>
        </authorList>
    </citation>
    <scope>NUCLEOTIDE SEQUENCE [LARGE SCALE GENOMIC DNA]</scope>
    <source>
        <strain evidence="2">EP-1</strain>
        <tissue evidence="2">Whole</tissue>
    </source>
</reference>
<dbReference type="AlphaFoldDB" id="A0AAN8X3B4"/>
<evidence type="ECO:0000259" key="1">
    <source>
        <dbReference type="PROSITE" id="PS51029"/>
    </source>
</evidence>
<evidence type="ECO:0000313" key="3">
    <source>
        <dbReference type="Proteomes" id="UP001381693"/>
    </source>
</evidence>
<dbReference type="InterPro" id="IPR006578">
    <property type="entry name" value="MADF-dom"/>
</dbReference>
<protein>
    <recommendedName>
        <fullName evidence="1">MADF domain-containing protein</fullName>
    </recommendedName>
</protein>
<dbReference type="SMART" id="SM00595">
    <property type="entry name" value="MADF"/>
    <property type="match status" value="1"/>
</dbReference>
<dbReference type="Proteomes" id="UP001381693">
    <property type="component" value="Unassembled WGS sequence"/>
</dbReference>
<gene>
    <name evidence="2" type="ORF">SK128_024816</name>
</gene>
<dbReference type="Pfam" id="PF10545">
    <property type="entry name" value="MADF_DNA_bdg"/>
    <property type="match status" value="1"/>
</dbReference>
<dbReference type="PROSITE" id="PS51029">
    <property type="entry name" value="MADF"/>
    <property type="match status" value="1"/>
</dbReference>
<sequence length="473" mass="53383">MSTDKWSPEFIKRFLHEYRKYPCLWDVNNPQHKNREERVRVERAIFKALDMKVDVRVFRSKVRNIRNTYRLEIYKINRGRRWGNPYRTKLTWFPIAHQFLCKTLGIPDRKYNKDIYNPGPLDVEMELLTSKASNEFSPEAETSIKDEPTTPQHNPVFNTVPSPMCVPGSPVPTAQDSPMHALSISNPESIAVKSSPVYTPMSSPEYTADQKSLTYSSKTSLVYAPTKSSEVCAAVQKSPVYAPTKSSQMYAAVQKSPMYSNPYSSPVCTALQKSPTYYPGTSPVHAVQTTPSYGPSRSPEYAGNTTQYHSSLPSPVYVLPASPIYTHEISPNLKKRLTNKALAKRKKVLTVVRKQKTKSFREKQAGEEREPNNVQTVNTVQKPGTENEYEIFGKYVATQLKQLPAKKAITLQIEINNLIGKERLNVIELETVTSSSKNVEETGAVASFTLAGLHLLDNWTQTSESAQNSDFEQ</sequence>
<feature type="domain" description="MADF" evidence="1">
    <location>
        <begin position="13"/>
        <end position="105"/>
    </location>
</feature>